<keyword evidence="2" id="KW-1185">Reference proteome</keyword>
<gene>
    <name evidence="1" type="ORF">E3O44_12700</name>
</gene>
<proteinExistence type="predicted"/>
<reference evidence="1 2" key="1">
    <citation type="submission" date="2019-03" db="EMBL/GenBank/DDBJ databases">
        <title>Genomics of glacier-inhabiting Cryobacterium strains.</title>
        <authorList>
            <person name="Liu Q."/>
            <person name="Xin Y.-H."/>
        </authorList>
    </citation>
    <scope>NUCLEOTIDE SEQUENCE [LARGE SCALE GENOMIC DNA]</scope>
    <source>
        <strain evidence="1 2">MDB2-B</strain>
    </source>
</reference>
<dbReference type="EMBL" id="SOFG01000016">
    <property type="protein sequence ID" value="TFB85855.1"/>
    <property type="molecule type" value="Genomic_DNA"/>
</dbReference>
<organism evidence="1 2">
    <name type="scientific">Cryobacterium algoricola</name>
    <dbReference type="NCBI Taxonomy" id="1259183"/>
    <lineage>
        <taxon>Bacteria</taxon>
        <taxon>Bacillati</taxon>
        <taxon>Actinomycetota</taxon>
        <taxon>Actinomycetes</taxon>
        <taxon>Micrococcales</taxon>
        <taxon>Microbacteriaceae</taxon>
        <taxon>Cryobacterium</taxon>
    </lineage>
</organism>
<evidence type="ECO:0000313" key="1">
    <source>
        <dbReference type="EMBL" id="TFB85855.1"/>
    </source>
</evidence>
<accession>A0ABY2IAI0</accession>
<evidence type="ECO:0000313" key="2">
    <source>
        <dbReference type="Proteomes" id="UP000297608"/>
    </source>
</evidence>
<dbReference type="RefSeq" id="WP_134535149.1">
    <property type="nucleotide sequence ID" value="NZ_SOFG01000016.1"/>
</dbReference>
<sequence>MNSRLDRQVENVPGAWLVDLANDINQIKVGRQSFGPESLIVQRTVTGSTWDINGDAIAAYAVQQYRVVFAPNKTINPYAELTYNQTITGADGFEKTFLWPDGSLPQTIEWRFTVANDANAISLYVQFSIKCVDAGTIRVTRL</sequence>
<name>A0ABY2IAI0_9MICO</name>
<comment type="caution">
    <text evidence="1">The sequence shown here is derived from an EMBL/GenBank/DDBJ whole genome shotgun (WGS) entry which is preliminary data.</text>
</comment>
<protein>
    <submittedName>
        <fullName evidence="1">Uncharacterized protein</fullName>
    </submittedName>
</protein>
<dbReference type="Proteomes" id="UP000297608">
    <property type="component" value="Unassembled WGS sequence"/>
</dbReference>